<reference evidence="2" key="1">
    <citation type="submission" date="2019-03" db="EMBL/GenBank/DDBJ databases">
        <title>Afifella sp. nov., isolated from activated sludge.</title>
        <authorList>
            <person name="Li Q."/>
            <person name="Liu Y."/>
        </authorList>
    </citation>
    <scope>NUCLEOTIDE SEQUENCE</scope>
    <source>
        <strain evidence="2">L72</strain>
    </source>
</reference>
<gene>
    <name evidence="2" type="ORF">E4O86_10150</name>
</gene>
<organism evidence="2 3">
    <name type="scientific">Propylenella binzhouense</name>
    <dbReference type="NCBI Taxonomy" id="2555902"/>
    <lineage>
        <taxon>Bacteria</taxon>
        <taxon>Pseudomonadati</taxon>
        <taxon>Pseudomonadota</taxon>
        <taxon>Alphaproteobacteria</taxon>
        <taxon>Hyphomicrobiales</taxon>
        <taxon>Propylenellaceae</taxon>
        <taxon>Propylenella</taxon>
    </lineage>
</organism>
<name>A0A964T433_9HYPH</name>
<dbReference type="EMBL" id="SPKJ01000028">
    <property type="protein sequence ID" value="MYZ48073.1"/>
    <property type="molecule type" value="Genomic_DNA"/>
</dbReference>
<dbReference type="AlphaFoldDB" id="A0A964T433"/>
<evidence type="ECO:0000313" key="2">
    <source>
        <dbReference type="EMBL" id="MYZ48073.1"/>
    </source>
</evidence>
<sequence>MPHRMVLALALIAAATTPVPALADKAAAGACANGLSPDARLIYEEAYPGVAAGGDLVGTIRQAATGLVKGGRIPRNSARSAAQEAGACLKRL</sequence>
<dbReference type="Proteomes" id="UP000773614">
    <property type="component" value="Unassembled WGS sequence"/>
</dbReference>
<proteinExistence type="predicted"/>
<comment type="caution">
    <text evidence="2">The sequence shown here is derived from an EMBL/GenBank/DDBJ whole genome shotgun (WGS) entry which is preliminary data.</text>
</comment>
<dbReference type="RefSeq" id="WP_161140420.1">
    <property type="nucleotide sequence ID" value="NZ_SPKJ01000028.1"/>
</dbReference>
<feature type="signal peptide" evidence="1">
    <location>
        <begin position="1"/>
        <end position="23"/>
    </location>
</feature>
<protein>
    <submittedName>
        <fullName evidence="2">Uncharacterized protein</fullName>
    </submittedName>
</protein>
<keyword evidence="1" id="KW-0732">Signal</keyword>
<feature type="chain" id="PRO_5037730666" evidence="1">
    <location>
        <begin position="24"/>
        <end position="92"/>
    </location>
</feature>
<keyword evidence="3" id="KW-1185">Reference proteome</keyword>
<accession>A0A964T433</accession>
<evidence type="ECO:0000313" key="3">
    <source>
        <dbReference type="Proteomes" id="UP000773614"/>
    </source>
</evidence>
<evidence type="ECO:0000256" key="1">
    <source>
        <dbReference type="SAM" id="SignalP"/>
    </source>
</evidence>